<dbReference type="HOGENOM" id="CLU_2122346_0_0_1"/>
<name>U9TT87_RHIID</name>
<accession>U9TT87</accession>
<protein>
    <submittedName>
        <fullName evidence="1">Uncharacterized protein</fullName>
    </submittedName>
</protein>
<organism evidence="1">
    <name type="scientific">Rhizophagus irregularis (strain DAOM 181602 / DAOM 197198 / MUCL 43194)</name>
    <name type="common">Arbuscular mycorrhizal fungus</name>
    <name type="synonym">Glomus intraradices</name>
    <dbReference type="NCBI Taxonomy" id="747089"/>
    <lineage>
        <taxon>Eukaryota</taxon>
        <taxon>Fungi</taxon>
        <taxon>Fungi incertae sedis</taxon>
        <taxon>Mucoromycota</taxon>
        <taxon>Glomeromycotina</taxon>
        <taxon>Glomeromycetes</taxon>
        <taxon>Glomerales</taxon>
        <taxon>Glomeraceae</taxon>
        <taxon>Rhizophagus</taxon>
    </lineage>
</organism>
<proteinExistence type="predicted"/>
<reference evidence="1" key="1">
    <citation type="submission" date="2013-07" db="EMBL/GenBank/DDBJ databases">
        <title>The genome of an arbuscular mycorrhizal fungus provides insights into the evolution of the oldest plant symbiosis.</title>
        <authorList>
            <consortium name="DOE Joint Genome Institute"/>
            <person name="Tisserant E."/>
            <person name="Malbreil M."/>
            <person name="Kuo A."/>
            <person name="Kohler A."/>
            <person name="Symeonidi A."/>
            <person name="Balestrini R."/>
            <person name="Charron P."/>
            <person name="Duensing N."/>
            <person name="Frei-dit-Frey N."/>
            <person name="Gianinazzi-Pearson V."/>
            <person name="Gilbert B."/>
            <person name="Handa Y."/>
            <person name="Hijri M."/>
            <person name="Kaul R."/>
            <person name="Kawaguchi M."/>
            <person name="Krajinski F."/>
            <person name="Lammers P."/>
            <person name="Lapierre D."/>
            <person name="Masclaux F.G."/>
            <person name="Murat C."/>
            <person name="Morin E."/>
            <person name="Ndikumana S."/>
            <person name="Pagni M."/>
            <person name="Petitpierre D."/>
            <person name="Requena N."/>
            <person name="Rosikiewicz P."/>
            <person name="Riley R."/>
            <person name="Saito K."/>
            <person name="San Clemente H."/>
            <person name="Shapiro H."/>
            <person name="van Tuinen D."/>
            <person name="Becard G."/>
            <person name="Bonfante P."/>
            <person name="Paszkowski U."/>
            <person name="Shachar-Hill Y."/>
            <person name="Young J.P."/>
            <person name="Sanders I.R."/>
            <person name="Henrissat B."/>
            <person name="Rensing S.A."/>
            <person name="Grigoriev I.V."/>
            <person name="Corradi N."/>
            <person name="Roux C."/>
            <person name="Martin F."/>
        </authorList>
    </citation>
    <scope>NUCLEOTIDE SEQUENCE</scope>
    <source>
        <strain evidence="1">DAOM 197198</strain>
    </source>
</reference>
<dbReference type="EMBL" id="KI286125">
    <property type="protein sequence ID" value="ESA11330.1"/>
    <property type="molecule type" value="Genomic_DNA"/>
</dbReference>
<evidence type="ECO:0000313" key="1">
    <source>
        <dbReference type="EMBL" id="ESA11330.1"/>
    </source>
</evidence>
<gene>
    <name evidence="1" type="ORF">GLOINDRAFT_28409</name>
</gene>
<sequence>MSCSCQILCSPSIGLDEADIARQKFVDPVVKQVDLVLDCSVGKLFNLSKFRRFNLSSSSEDRSPFSPSDSGITKVSGSLYSLLKVQQMIRMTAAKGLALYGASNVISNLVWSDN</sequence>
<dbReference type="AlphaFoldDB" id="U9TT87"/>